<evidence type="ECO:0000259" key="7">
    <source>
        <dbReference type="Pfam" id="PF12819"/>
    </source>
</evidence>
<evidence type="ECO:0000256" key="5">
    <source>
        <dbReference type="ARBA" id="ARBA00023136"/>
    </source>
</evidence>
<dbReference type="PANTHER" id="PTHR45631:SF118">
    <property type="entry name" value="PROTEIN KINASE DOMAIN-CONTAINING PROTEIN"/>
    <property type="match status" value="1"/>
</dbReference>
<evidence type="ECO:0000313" key="8">
    <source>
        <dbReference type="EMBL" id="JAU13308.1"/>
    </source>
</evidence>
<name>A0A1J3D9J0_NOCCA</name>
<evidence type="ECO:0000256" key="6">
    <source>
        <dbReference type="SAM" id="SignalP"/>
    </source>
</evidence>
<keyword evidence="8" id="KW-0418">Kinase</keyword>
<keyword evidence="5" id="KW-0472">Membrane</keyword>
<protein>
    <submittedName>
        <fullName evidence="8">Putative LRR receptor-like serine/threonine-protein kinase</fullName>
    </submittedName>
</protein>
<organism evidence="8">
    <name type="scientific">Noccaea caerulescens</name>
    <name type="common">Alpine penny-cress</name>
    <name type="synonym">Thlaspi caerulescens</name>
    <dbReference type="NCBI Taxonomy" id="107243"/>
    <lineage>
        <taxon>Eukaryota</taxon>
        <taxon>Viridiplantae</taxon>
        <taxon>Streptophyta</taxon>
        <taxon>Embryophyta</taxon>
        <taxon>Tracheophyta</taxon>
        <taxon>Spermatophyta</taxon>
        <taxon>Magnoliopsida</taxon>
        <taxon>eudicotyledons</taxon>
        <taxon>Gunneridae</taxon>
        <taxon>Pentapetalae</taxon>
        <taxon>rosids</taxon>
        <taxon>malvids</taxon>
        <taxon>Brassicales</taxon>
        <taxon>Brassicaceae</taxon>
        <taxon>Coluteocarpeae</taxon>
        <taxon>Noccaea</taxon>
    </lineage>
</organism>
<dbReference type="GO" id="GO:0016301">
    <property type="term" value="F:kinase activity"/>
    <property type="evidence" value="ECO:0007669"/>
    <property type="project" value="UniProtKB-KW"/>
</dbReference>
<accession>A0A1J3D9J0</accession>
<keyword evidence="3 6" id="KW-0732">Signal</keyword>
<evidence type="ECO:0000256" key="1">
    <source>
        <dbReference type="ARBA" id="ARBA00004167"/>
    </source>
</evidence>
<gene>
    <name evidence="8" type="ORF">GA_TR9817_c2_g1_i1_g.31885</name>
</gene>
<proteinExistence type="predicted"/>
<dbReference type="PANTHER" id="PTHR45631">
    <property type="entry name" value="OS07G0107800 PROTEIN-RELATED"/>
    <property type="match status" value="1"/>
</dbReference>
<evidence type="ECO:0000256" key="3">
    <source>
        <dbReference type="ARBA" id="ARBA00022729"/>
    </source>
</evidence>
<dbReference type="GO" id="GO:0016020">
    <property type="term" value="C:membrane"/>
    <property type="evidence" value="ECO:0007669"/>
    <property type="project" value="UniProtKB-SubCell"/>
</dbReference>
<feature type="signal peptide" evidence="6">
    <location>
        <begin position="1"/>
        <end position="25"/>
    </location>
</feature>
<keyword evidence="8" id="KW-0808">Transferase</keyword>
<reference evidence="8" key="1">
    <citation type="submission" date="2016-07" db="EMBL/GenBank/DDBJ databases">
        <title>De novo transcriptome assembly of four accessions of the metal hyperaccumulator plant Noccaea caerulescens.</title>
        <authorList>
            <person name="Blande D."/>
            <person name="Halimaa P."/>
            <person name="Tervahauta A.I."/>
            <person name="Aarts M.G."/>
            <person name="Karenlampi S.O."/>
        </authorList>
    </citation>
    <scope>NUCLEOTIDE SEQUENCE</scope>
</reference>
<feature type="chain" id="PRO_5009620273" evidence="6">
    <location>
        <begin position="26"/>
        <end position="307"/>
    </location>
</feature>
<feature type="domain" description="Malectin-like" evidence="7">
    <location>
        <begin position="32"/>
        <end position="302"/>
    </location>
</feature>
<keyword evidence="2" id="KW-0812">Transmembrane</keyword>
<evidence type="ECO:0000256" key="4">
    <source>
        <dbReference type="ARBA" id="ARBA00022989"/>
    </source>
</evidence>
<dbReference type="AlphaFoldDB" id="A0A1J3D9J0"/>
<keyword evidence="4" id="KW-1133">Transmembrane helix</keyword>
<keyword evidence="8" id="KW-0675">Receptor</keyword>
<evidence type="ECO:0000256" key="2">
    <source>
        <dbReference type="ARBA" id="ARBA00022692"/>
    </source>
</evidence>
<dbReference type="Pfam" id="PF12819">
    <property type="entry name" value="Malectin_like"/>
    <property type="match status" value="1"/>
</dbReference>
<dbReference type="EMBL" id="GEVI01019012">
    <property type="protein sequence ID" value="JAU13308.1"/>
    <property type="molecule type" value="Transcribed_RNA"/>
</dbReference>
<sequence>MERPLGLWLVLIASLAIIHLVQVQGQPGFISLDCGLPVYEPSPYSESYTGLQFSSDAKFIQSGETGRVKTGNLLKPYATLRYFPDGRRNCYNIPVEKGTKYLIRAWFIYGNYDGRDSNPIFDLYLGPNLWVTVDMQKPGNDDTSEEILHIPTSDSLQVCLVKTDKTTPFISALELRPMGNNSYITQAGSLKLVSRTYYSKSEYYIRYPDDAYDRIWIARSPSWLTYISTTNDVSNDNGYNLPKAVRQNGATPTNASLPITITWTSENPDDQYYMYEHLAEIQDLQANETREFVVLLNGKKYFLSCNS</sequence>
<comment type="subcellular location">
    <subcellularLocation>
        <location evidence="1">Membrane</location>
        <topology evidence="1">Single-pass membrane protein</topology>
    </subcellularLocation>
</comment>
<dbReference type="InterPro" id="IPR024788">
    <property type="entry name" value="Malectin-like_Carb-bd_dom"/>
</dbReference>